<dbReference type="Proteomes" id="UP000256328">
    <property type="component" value="Unassembled WGS sequence"/>
</dbReference>
<dbReference type="PANTHER" id="PTHR43761:SF1">
    <property type="entry name" value="D-ISOMER SPECIFIC 2-HYDROXYACID DEHYDROGENASE CATALYTIC DOMAIN-CONTAINING PROTEIN-RELATED"/>
    <property type="match status" value="1"/>
</dbReference>
<dbReference type="SUPFAM" id="SSF52283">
    <property type="entry name" value="Formate/glycerate dehydrogenase catalytic domain-like"/>
    <property type="match status" value="1"/>
</dbReference>
<comment type="caution">
    <text evidence="7">The sequence shown here is derived from an EMBL/GenBank/DDBJ whole genome shotgun (WGS) entry which is preliminary data.</text>
</comment>
<reference evidence="7 8" key="1">
    <citation type="journal article" date="2018" name="IMA Fungus">
        <title>IMA Genome-F 9: Draft genome sequence of Annulohypoxylon stygium, Aspergillus mulundensis, Berkeleyomyces basicola (syn. Thielaviopsis basicola), Ceratocystis smalleyi, two Cercospora beticola strains, Coleophoma cylindrospora, Fusarium fracticaudum, Phialophora cf. hyalina, and Morchella septimelata.</title>
        <authorList>
            <person name="Wingfield B.D."/>
            <person name="Bills G.F."/>
            <person name="Dong Y."/>
            <person name="Huang W."/>
            <person name="Nel W.J."/>
            <person name="Swalarsk-Parry B.S."/>
            <person name="Vaghefi N."/>
            <person name="Wilken P.M."/>
            <person name="An Z."/>
            <person name="de Beer Z.W."/>
            <person name="De Vos L."/>
            <person name="Chen L."/>
            <person name="Duong T.A."/>
            <person name="Gao Y."/>
            <person name="Hammerbacher A."/>
            <person name="Kikkert J.R."/>
            <person name="Li Y."/>
            <person name="Li H."/>
            <person name="Li K."/>
            <person name="Li Q."/>
            <person name="Liu X."/>
            <person name="Ma X."/>
            <person name="Naidoo K."/>
            <person name="Pethybridge S.J."/>
            <person name="Sun J."/>
            <person name="Steenkamp E.T."/>
            <person name="van der Nest M.A."/>
            <person name="van Wyk S."/>
            <person name="Wingfield M.J."/>
            <person name="Xiong C."/>
            <person name="Yue Q."/>
            <person name="Zhang X."/>
        </authorList>
    </citation>
    <scope>NUCLEOTIDE SEQUENCE [LARGE SCALE GENOMIC DNA]</scope>
    <source>
        <strain evidence="7 8">BP5796</strain>
    </source>
</reference>
<evidence type="ECO:0000313" key="7">
    <source>
        <dbReference type="EMBL" id="RDW56793.1"/>
    </source>
</evidence>
<evidence type="ECO:0000256" key="1">
    <source>
        <dbReference type="ARBA" id="ARBA00005854"/>
    </source>
</evidence>
<dbReference type="InterPro" id="IPR050418">
    <property type="entry name" value="D-iso_2-hydroxyacid_DH_PdxB"/>
</dbReference>
<dbReference type="InterPro" id="IPR006139">
    <property type="entry name" value="D-isomer_2_OHA_DH_cat_dom"/>
</dbReference>
<dbReference type="InterPro" id="IPR036291">
    <property type="entry name" value="NAD(P)-bd_dom_sf"/>
</dbReference>
<evidence type="ECO:0008006" key="9">
    <source>
        <dbReference type="Google" id="ProtNLM"/>
    </source>
</evidence>
<dbReference type="Gene3D" id="3.40.50.720">
    <property type="entry name" value="NAD(P)-binding Rossmann-like Domain"/>
    <property type="match status" value="2"/>
</dbReference>
<organism evidence="7 8">
    <name type="scientific">Coleophoma crateriformis</name>
    <dbReference type="NCBI Taxonomy" id="565419"/>
    <lineage>
        <taxon>Eukaryota</taxon>
        <taxon>Fungi</taxon>
        <taxon>Dikarya</taxon>
        <taxon>Ascomycota</taxon>
        <taxon>Pezizomycotina</taxon>
        <taxon>Leotiomycetes</taxon>
        <taxon>Helotiales</taxon>
        <taxon>Dermateaceae</taxon>
        <taxon>Coleophoma</taxon>
    </lineage>
</organism>
<dbReference type="GO" id="GO:0051287">
    <property type="term" value="F:NAD binding"/>
    <property type="evidence" value="ECO:0007669"/>
    <property type="project" value="InterPro"/>
</dbReference>
<dbReference type="Pfam" id="PF02826">
    <property type="entry name" value="2-Hacid_dh_C"/>
    <property type="match status" value="1"/>
</dbReference>
<evidence type="ECO:0000256" key="3">
    <source>
        <dbReference type="ARBA" id="ARBA00023027"/>
    </source>
</evidence>
<sequence length="249" mass="26868">MAAGYDIVDLQACRARGIRVCNIPSASAEAVAEHAITLYLAVKRRVVELHDLTRGGSEWPLKKTAIHRFGGLPMTSRSETLGIIGYGTLGKLIERTAKALGMRVLIAERKGDQQSIRPGRTDFTETLKQSSVIILCCPLDNSTRGMISETELQCMDRRAILVNVSRGGVVDEAALVKALQEHWINGAATDVFAVEPASASTSPLLADGIPNLTLSPHVAWYADSSIENLKRGIKSNIEGFFNGAPVNMV</sequence>
<evidence type="ECO:0000259" key="6">
    <source>
        <dbReference type="Pfam" id="PF02826"/>
    </source>
</evidence>
<protein>
    <recommendedName>
        <fullName evidence="9">Glycerate dehydrogenase</fullName>
    </recommendedName>
</protein>
<dbReference type="InterPro" id="IPR006140">
    <property type="entry name" value="D-isomer_DH_NAD-bd"/>
</dbReference>
<evidence type="ECO:0000256" key="2">
    <source>
        <dbReference type="ARBA" id="ARBA00023002"/>
    </source>
</evidence>
<feature type="domain" description="D-isomer specific 2-hydroxyacid dehydrogenase NAD-binding" evidence="6">
    <location>
        <begin position="37"/>
        <end position="219"/>
    </location>
</feature>
<dbReference type="SUPFAM" id="SSF51735">
    <property type="entry name" value="NAD(P)-binding Rossmann-fold domains"/>
    <property type="match status" value="1"/>
</dbReference>
<dbReference type="CDD" id="cd05198">
    <property type="entry name" value="formate_dh_like"/>
    <property type="match status" value="1"/>
</dbReference>
<evidence type="ECO:0000256" key="4">
    <source>
        <dbReference type="RuleBase" id="RU003719"/>
    </source>
</evidence>
<dbReference type="GO" id="GO:0016616">
    <property type="term" value="F:oxidoreductase activity, acting on the CH-OH group of donors, NAD or NADP as acceptor"/>
    <property type="evidence" value="ECO:0007669"/>
    <property type="project" value="InterPro"/>
</dbReference>
<gene>
    <name evidence="7" type="ORF">BP5796_12860</name>
</gene>
<dbReference type="AlphaFoldDB" id="A0A3D8Q4Q1"/>
<dbReference type="EMBL" id="PDLN01000024">
    <property type="protein sequence ID" value="RDW56793.1"/>
    <property type="molecule type" value="Genomic_DNA"/>
</dbReference>
<dbReference type="Pfam" id="PF00389">
    <property type="entry name" value="2-Hacid_dh"/>
    <property type="match status" value="1"/>
</dbReference>
<evidence type="ECO:0000313" key="8">
    <source>
        <dbReference type="Proteomes" id="UP000256328"/>
    </source>
</evidence>
<proteinExistence type="inferred from homology"/>
<evidence type="ECO:0000259" key="5">
    <source>
        <dbReference type="Pfam" id="PF00389"/>
    </source>
</evidence>
<dbReference type="PANTHER" id="PTHR43761">
    <property type="entry name" value="D-ISOMER SPECIFIC 2-HYDROXYACID DEHYDROGENASE FAMILY PROTEIN (AFU_ORTHOLOGUE AFUA_1G13630)"/>
    <property type="match status" value="1"/>
</dbReference>
<keyword evidence="2 4" id="KW-0560">Oxidoreductase</keyword>
<dbReference type="OrthoDB" id="298012at2759"/>
<accession>A0A3D8Q4Q1</accession>
<keyword evidence="3" id="KW-0520">NAD</keyword>
<comment type="similarity">
    <text evidence="1 4">Belongs to the D-isomer specific 2-hydroxyacid dehydrogenase family.</text>
</comment>
<name>A0A3D8Q4Q1_9HELO</name>
<keyword evidence="8" id="KW-1185">Reference proteome</keyword>
<feature type="domain" description="D-isomer specific 2-hydroxyacid dehydrogenase catalytic" evidence="5">
    <location>
        <begin position="2"/>
        <end position="246"/>
    </location>
</feature>